<dbReference type="AlphaFoldDB" id="A0A7J0FFV4"/>
<evidence type="ECO:0000256" key="1">
    <source>
        <dbReference type="PROSITE-ProRule" id="PRU00047"/>
    </source>
</evidence>
<name>A0A7J0FFV4_9ERIC</name>
<organism evidence="4 5">
    <name type="scientific">Actinidia rufa</name>
    <dbReference type="NCBI Taxonomy" id="165716"/>
    <lineage>
        <taxon>Eukaryota</taxon>
        <taxon>Viridiplantae</taxon>
        <taxon>Streptophyta</taxon>
        <taxon>Embryophyta</taxon>
        <taxon>Tracheophyta</taxon>
        <taxon>Spermatophyta</taxon>
        <taxon>Magnoliopsida</taxon>
        <taxon>eudicotyledons</taxon>
        <taxon>Gunneridae</taxon>
        <taxon>Pentapetalae</taxon>
        <taxon>asterids</taxon>
        <taxon>Ericales</taxon>
        <taxon>Actinidiaceae</taxon>
        <taxon>Actinidia</taxon>
    </lineage>
</organism>
<protein>
    <recommendedName>
        <fullName evidence="3">CCHC-type domain-containing protein</fullName>
    </recommendedName>
</protein>
<dbReference type="Pfam" id="PF00098">
    <property type="entry name" value="zf-CCHC"/>
    <property type="match status" value="1"/>
</dbReference>
<proteinExistence type="predicted"/>
<dbReference type="Proteomes" id="UP000585474">
    <property type="component" value="Unassembled WGS sequence"/>
</dbReference>
<dbReference type="GO" id="GO:0003676">
    <property type="term" value="F:nucleic acid binding"/>
    <property type="evidence" value="ECO:0007669"/>
    <property type="project" value="InterPro"/>
</dbReference>
<evidence type="ECO:0000259" key="3">
    <source>
        <dbReference type="PROSITE" id="PS50158"/>
    </source>
</evidence>
<dbReference type="PROSITE" id="PS50158">
    <property type="entry name" value="ZF_CCHC"/>
    <property type="match status" value="1"/>
</dbReference>
<dbReference type="SMART" id="SM00343">
    <property type="entry name" value="ZnF_C2HC"/>
    <property type="match status" value="1"/>
</dbReference>
<gene>
    <name evidence="4" type="ORF">Acr_12g0001130</name>
</gene>
<keyword evidence="1" id="KW-0479">Metal-binding</keyword>
<dbReference type="InterPro" id="IPR001878">
    <property type="entry name" value="Znf_CCHC"/>
</dbReference>
<dbReference type="GO" id="GO:0008270">
    <property type="term" value="F:zinc ion binding"/>
    <property type="evidence" value="ECO:0007669"/>
    <property type="project" value="UniProtKB-KW"/>
</dbReference>
<evidence type="ECO:0000256" key="2">
    <source>
        <dbReference type="SAM" id="MobiDB-lite"/>
    </source>
</evidence>
<dbReference type="Gene3D" id="4.10.60.10">
    <property type="entry name" value="Zinc finger, CCHC-type"/>
    <property type="match status" value="1"/>
</dbReference>
<keyword evidence="1" id="KW-0863">Zinc-finger</keyword>
<comment type="caution">
    <text evidence="4">The sequence shown here is derived from an EMBL/GenBank/DDBJ whole genome shotgun (WGS) entry which is preliminary data.</text>
</comment>
<feature type="region of interest" description="Disordered" evidence="2">
    <location>
        <begin position="172"/>
        <end position="192"/>
    </location>
</feature>
<keyword evidence="5" id="KW-1185">Reference proteome</keyword>
<keyword evidence="1" id="KW-0862">Zinc</keyword>
<sequence length="273" mass="30177">MANAQYRDVDLFDKSLRNAILYRDVDPFGESPRNAIVYRDVDPFGESPWNAIVYKDVDPFEHATISRERSCKSLTGARGACAGHGAHGNCDEGDNNNHHESVMEGEANAFGGNIWVVGGAPPTMISDTKFMQGVFTAIEQVVRNTVQEMLVLTRVVDTRAVIREGVNETRRITHPKSQCEGQKRQSRQEGYSRGLAQEQLQVRKPPTCFHCGQVGHIARQCTQMRNTQGALGQKGQRTQGRAYAMTSAVRPSEIVGQQEQQLEASIVQGMTNG</sequence>
<dbReference type="InterPro" id="IPR036875">
    <property type="entry name" value="Znf_CCHC_sf"/>
</dbReference>
<evidence type="ECO:0000313" key="5">
    <source>
        <dbReference type="Proteomes" id="UP000585474"/>
    </source>
</evidence>
<reference evidence="4 5" key="1">
    <citation type="submission" date="2019-07" db="EMBL/GenBank/DDBJ databases">
        <title>De Novo Assembly of kiwifruit Actinidia rufa.</title>
        <authorList>
            <person name="Sugita-Konishi S."/>
            <person name="Sato K."/>
            <person name="Mori E."/>
            <person name="Abe Y."/>
            <person name="Kisaki G."/>
            <person name="Hamano K."/>
            <person name="Suezawa K."/>
            <person name="Otani M."/>
            <person name="Fukuda T."/>
            <person name="Manabe T."/>
            <person name="Gomi K."/>
            <person name="Tabuchi M."/>
            <person name="Akimitsu K."/>
            <person name="Kataoka I."/>
        </authorList>
    </citation>
    <scope>NUCLEOTIDE SEQUENCE [LARGE SCALE GENOMIC DNA]</scope>
    <source>
        <strain evidence="5">cv. Fuchu</strain>
    </source>
</reference>
<dbReference type="EMBL" id="BJWL01000012">
    <property type="protein sequence ID" value="GFY97572.1"/>
    <property type="molecule type" value="Genomic_DNA"/>
</dbReference>
<evidence type="ECO:0000313" key="4">
    <source>
        <dbReference type="EMBL" id="GFY97572.1"/>
    </source>
</evidence>
<feature type="domain" description="CCHC-type" evidence="3">
    <location>
        <begin position="208"/>
        <end position="223"/>
    </location>
</feature>
<accession>A0A7J0FFV4</accession>
<dbReference type="SUPFAM" id="SSF57756">
    <property type="entry name" value="Retrovirus zinc finger-like domains"/>
    <property type="match status" value="1"/>
</dbReference>